<dbReference type="PANTHER" id="PTHR30570">
    <property type="entry name" value="PERIPLASMIC PHOSPHATE BINDING COMPONENT OF PHOSPHATE ABC TRANSPORTER"/>
    <property type="match status" value="1"/>
</dbReference>
<dbReference type="InterPro" id="IPR050811">
    <property type="entry name" value="Phosphate_ABC_transporter"/>
</dbReference>
<organism evidence="3">
    <name type="scientific">hydrothermal vent metagenome</name>
    <dbReference type="NCBI Taxonomy" id="652676"/>
    <lineage>
        <taxon>unclassified sequences</taxon>
        <taxon>metagenomes</taxon>
        <taxon>ecological metagenomes</taxon>
    </lineage>
</organism>
<sequence length="346" mass="37631">MKVFEMSLKIITASMVLIVSSGLSVSAADQIHIVGSSTVYPFSTVVAERFGRTSKFATPIVESTGTGGGFKLFCAGVANNTPSVVNASRAIKPSERALCAKNGVKNIIEVKIGYDGIVMANARSAKNFNLGVRDIFMALAQNVPSGQGKLTANPYQRWKDVNPDLPDIKIEVLGPPPTSGTRDAFMELAMEAGCKKIPWIKELKKTDKKAYKRICHSMREDGAYIDAGENDNLIVQRLKANPDVLGIFGFSFLDQNLDVVKAARINGIEASFENIANNSYPISRPLFFYAKGEHMALIPGLMEFITEFTGDRAIGDEGYLSDRGLIPMPAAELEALRRQIASQTSR</sequence>
<proteinExistence type="predicted"/>
<dbReference type="SUPFAM" id="SSF53850">
    <property type="entry name" value="Periplasmic binding protein-like II"/>
    <property type="match status" value="1"/>
</dbReference>
<dbReference type="InterPro" id="IPR024370">
    <property type="entry name" value="PBP_domain"/>
</dbReference>
<reference evidence="3" key="1">
    <citation type="submission" date="2018-06" db="EMBL/GenBank/DDBJ databases">
        <authorList>
            <person name="Zhirakovskaya E."/>
        </authorList>
    </citation>
    <scope>NUCLEOTIDE SEQUENCE</scope>
</reference>
<dbReference type="Gene3D" id="3.40.190.10">
    <property type="entry name" value="Periplasmic binding protein-like II"/>
    <property type="match status" value="2"/>
</dbReference>
<evidence type="ECO:0000256" key="1">
    <source>
        <dbReference type="ARBA" id="ARBA00022729"/>
    </source>
</evidence>
<dbReference type="AlphaFoldDB" id="A0A3B0RXN0"/>
<evidence type="ECO:0000313" key="3">
    <source>
        <dbReference type="EMBL" id="VAV93038.1"/>
    </source>
</evidence>
<gene>
    <name evidence="3" type="ORF">MNBD_ALPHA01-363</name>
</gene>
<accession>A0A3B0RXN0</accession>
<keyword evidence="1" id="KW-0732">Signal</keyword>
<dbReference type="PANTHER" id="PTHR30570:SF1">
    <property type="entry name" value="PHOSPHATE-BINDING PROTEIN PSTS"/>
    <property type="match status" value="1"/>
</dbReference>
<feature type="domain" description="PBP" evidence="2">
    <location>
        <begin position="27"/>
        <end position="311"/>
    </location>
</feature>
<dbReference type="EMBL" id="UOEJ01000039">
    <property type="protein sequence ID" value="VAV93038.1"/>
    <property type="molecule type" value="Genomic_DNA"/>
</dbReference>
<evidence type="ECO:0000259" key="2">
    <source>
        <dbReference type="Pfam" id="PF12849"/>
    </source>
</evidence>
<protein>
    <submittedName>
        <fullName evidence="3">Phosphate ABC transporter, periplasmic phosphate-binding protein PstS (TC 3.A.1.7.1)</fullName>
    </submittedName>
</protein>
<name>A0A3B0RXN0_9ZZZZ</name>
<dbReference type="Pfam" id="PF12849">
    <property type="entry name" value="PBP_like_2"/>
    <property type="match status" value="1"/>
</dbReference>